<accession>A0AAN8AC17</accession>
<reference evidence="3 4" key="2">
    <citation type="journal article" date="2023" name="Mol. Biol. Evol.">
        <title>Genomics of Secondarily Temperate Adaptation in the Only Non-Antarctic Icefish.</title>
        <authorList>
            <person name="Rivera-Colon A.G."/>
            <person name="Rayamajhi N."/>
            <person name="Minhas B.F."/>
            <person name="Madrigal G."/>
            <person name="Bilyk K.T."/>
            <person name="Yoon V."/>
            <person name="Hune M."/>
            <person name="Gregory S."/>
            <person name="Cheng C.H.C."/>
            <person name="Catchen J.M."/>
        </authorList>
    </citation>
    <scope>NUCLEOTIDE SEQUENCE [LARGE SCALE GENOMIC DNA]</scope>
    <source>
        <strain evidence="3">JMC-PN-2008</strain>
    </source>
</reference>
<name>A0AAN8AC17_ELEMC</name>
<organism evidence="3 4">
    <name type="scientific">Eleginops maclovinus</name>
    <name type="common">Patagonian blennie</name>
    <name type="synonym">Eleginus maclovinus</name>
    <dbReference type="NCBI Taxonomy" id="56733"/>
    <lineage>
        <taxon>Eukaryota</taxon>
        <taxon>Metazoa</taxon>
        <taxon>Chordata</taxon>
        <taxon>Craniata</taxon>
        <taxon>Vertebrata</taxon>
        <taxon>Euteleostomi</taxon>
        <taxon>Actinopterygii</taxon>
        <taxon>Neopterygii</taxon>
        <taxon>Teleostei</taxon>
        <taxon>Neoteleostei</taxon>
        <taxon>Acanthomorphata</taxon>
        <taxon>Eupercaria</taxon>
        <taxon>Perciformes</taxon>
        <taxon>Notothenioidei</taxon>
        <taxon>Eleginopidae</taxon>
        <taxon>Eleginops</taxon>
    </lineage>
</organism>
<dbReference type="SUPFAM" id="SSF54236">
    <property type="entry name" value="Ubiquitin-like"/>
    <property type="match status" value="1"/>
</dbReference>
<feature type="compositionally biased region" description="Polar residues" evidence="1">
    <location>
        <begin position="55"/>
        <end position="67"/>
    </location>
</feature>
<gene>
    <name evidence="3" type="ORF">PBY51_015533</name>
</gene>
<keyword evidence="4" id="KW-1185">Reference proteome</keyword>
<feature type="domain" description="Ubiquitin-like" evidence="2">
    <location>
        <begin position="1"/>
        <end position="76"/>
    </location>
</feature>
<dbReference type="EMBL" id="JAUZQC010000019">
    <property type="protein sequence ID" value="KAK5854473.1"/>
    <property type="molecule type" value="Genomic_DNA"/>
</dbReference>
<dbReference type="Pfam" id="PF00240">
    <property type="entry name" value="ubiquitin"/>
    <property type="match status" value="1"/>
</dbReference>
<dbReference type="PROSITE" id="PS50053">
    <property type="entry name" value="UBIQUITIN_2"/>
    <property type="match status" value="1"/>
</dbReference>
<dbReference type="AlphaFoldDB" id="A0AAN8AC17"/>
<sequence>MIVFVRYNLGTGVPVELQEEASVSDLKEVVGSQQGVRPDLLRVLFAGRELRNTSTLQESDLPEQSTVHVVLPPSDSPSSQLLLPQQRLARGSGEQLDLTRSLPSTSSGLAVILEGGQTGWGGGAAEEVQAAEVTGESVVYPV</sequence>
<dbReference type="PANTHER" id="PTHR10677:SF40">
    <property type="entry name" value="UBIQUITIN-LIKE DOMAIN-CONTAINING PROTEIN"/>
    <property type="match status" value="1"/>
</dbReference>
<dbReference type="GO" id="GO:0005829">
    <property type="term" value="C:cytosol"/>
    <property type="evidence" value="ECO:0007669"/>
    <property type="project" value="TreeGrafter"/>
</dbReference>
<dbReference type="SMART" id="SM00213">
    <property type="entry name" value="UBQ"/>
    <property type="match status" value="1"/>
</dbReference>
<dbReference type="InterPro" id="IPR029071">
    <property type="entry name" value="Ubiquitin-like_domsf"/>
</dbReference>
<dbReference type="GO" id="GO:0031593">
    <property type="term" value="F:polyubiquitin modification-dependent protein binding"/>
    <property type="evidence" value="ECO:0007669"/>
    <property type="project" value="TreeGrafter"/>
</dbReference>
<evidence type="ECO:0000259" key="2">
    <source>
        <dbReference type="PROSITE" id="PS50053"/>
    </source>
</evidence>
<protein>
    <recommendedName>
        <fullName evidence="2">Ubiquitin-like domain-containing protein</fullName>
    </recommendedName>
</protein>
<dbReference type="PRINTS" id="PR00348">
    <property type="entry name" value="UBIQUITIN"/>
</dbReference>
<dbReference type="InterPro" id="IPR015496">
    <property type="entry name" value="Ubiquilin"/>
</dbReference>
<dbReference type="GO" id="GO:0006511">
    <property type="term" value="P:ubiquitin-dependent protein catabolic process"/>
    <property type="evidence" value="ECO:0007669"/>
    <property type="project" value="TreeGrafter"/>
</dbReference>
<dbReference type="InterPro" id="IPR019956">
    <property type="entry name" value="Ubiquitin_dom"/>
</dbReference>
<dbReference type="InterPro" id="IPR000626">
    <property type="entry name" value="Ubiquitin-like_dom"/>
</dbReference>
<reference evidence="3 4" key="1">
    <citation type="journal article" date="2023" name="Genes (Basel)">
        <title>Chromosome-Level Genome Assembly and Circadian Gene Repertoire of the Patagonia Blennie Eleginops maclovinus-The Closest Ancestral Proxy of Antarctic Cryonotothenioids.</title>
        <authorList>
            <person name="Cheng C.C."/>
            <person name="Rivera-Colon A.G."/>
            <person name="Minhas B.F."/>
            <person name="Wilson L."/>
            <person name="Rayamajhi N."/>
            <person name="Vargas-Chacoff L."/>
            <person name="Catchen J.M."/>
        </authorList>
    </citation>
    <scope>NUCLEOTIDE SEQUENCE [LARGE SCALE GENOMIC DNA]</scope>
    <source>
        <strain evidence="3">JMC-PN-2008</strain>
    </source>
</reference>
<dbReference type="Proteomes" id="UP001346869">
    <property type="component" value="Unassembled WGS sequence"/>
</dbReference>
<feature type="region of interest" description="Disordered" evidence="1">
    <location>
        <begin position="55"/>
        <end position="80"/>
    </location>
</feature>
<evidence type="ECO:0000313" key="4">
    <source>
        <dbReference type="Proteomes" id="UP001346869"/>
    </source>
</evidence>
<dbReference type="Gene3D" id="3.10.20.90">
    <property type="entry name" value="Phosphatidylinositol 3-kinase Catalytic Subunit, Chain A, domain 1"/>
    <property type="match status" value="1"/>
</dbReference>
<evidence type="ECO:0000256" key="1">
    <source>
        <dbReference type="SAM" id="MobiDB-lite"/>
    </source>
</evidence>
<comment type="caution">
    <text evidence="3">The sequence shown here is derived from an EMBL/GenBank/DDBJ whole genome shotgun (WGS) entry which is preliminary data.</text>
</comment>
<proteinExistence type="predicted"/>
<dbReference type="PANTHER" id="PTHR10677">
    <property type="entry name" value="UBIQUILIN"/>
    <property type="match status" value="1"/>
</dbReference>
<evidence type="ECO:0000313" key="3">
    <source>
        <dbReference type="EMBL" id="KAK5854473.1"/>
    </source>
</evidence>
<feature type="compositionally biased region" description="Low complexity" evidence="1">
    <location>
        <begin position="71"/>
        <end position="80"/>
    </location>
</feature>